<organism evidence="1 2">
    <name type="scientific">Bergeyella zoohelcum</name>
    <dbReference type="NCBI Taxonomy" id="1015"/>
    <lineage>
        <taxon>Bacteria</taxon>
        <taxon>Pseudomonadati</taxon>
        <taxon>Bacteroidota</taxon>
        <taxon>Flavobacteriia</taxon>
        <taxon>Flavobacteriales</taxon>
        <taxon>Weeksellaceae</taxon>
        <taxon>Bergeyella</taxon>
    </lineage>
</organism>
<evidence type="ECO:0008006" key="3">
    <source>
        <dbReference type="Google" id="ProtNLM"/>
    </source>
</evidence>
<sequence length="201" mass="23357">MNSNHIVSHQVLLSLLKGYRRPNDKISEMMKQGELISLKKGYYIFNQEVKPERFSIANALYGPSYISMESALSFYGMIPEQVFSISSATLKASKTFENRIGRFEYINLPPFYYALETQFVELREEQFCVIATPEKALCDKIITEKKLQLRSMKSAQEYLIENLRIDEYLLRELKVSKLEKMLSFAPKKSTLEQLITVIKTI</sequence>
<comment type="caution">
    <text evidence="1">The sequence shown here is derived from an EMBL/GenBank/DDBJ whole genome shotgun (WGS) entry which is preliminary data.</text>
</comment>
<evidence type="ECO:0000313" key="2">
    <source>
        <dbReference type="Proteomes" id="UP000270205"/>
    </source>
</evidence>
<dbReference type="Proteomes" id="UP000270205">
    <property type="component" value="Unassembled WGS sequence"/>
</dbReference>
<proteinExistence type="predicted"/>
<reference evidence="1 2" key="1">
    <citation type="submission" date="2018-11" db="EMBL/GenBank/DDBJ databases">
        <authorList>
            <consortium name="Pathogen Informatics"/>
        </authorList>
    </citation>
    <scope>NUCLEOTIDE SEQUENCE [LARGE SCALE GENOMIC DNA]</scope>
    <source>
        <strain evidence="1 2">NCTC12929</strain>
    </source>
</reference>
<accession>A0A7Z9CG15</accession>
<dbReference type="AlphaFoldDB" id="A0A7Z9CG15"/>
<gene>
    <name evidence="1" type="ORF">NCTC12929_00102</name>
</gene>
<name>A0A7Z9CG15_9FLAO</name>
<protein>
    <recommendedName>
        <fullName evidence="3">Transcriptional regulator, AbiEi antitoxin, Type IV TA system</fullName>
    </recommendedName>
</protein>
<dbReference type="EMBL" id="UYIV01000001">
    <property type="protein sequence ID" value="VDH02639.1"/>
    <property type="molecule type" value="Genomic_DNA"/>
</dbReference>
<evidence type="ECO:0000313" key="1">
    <source>
        <dbReference type="EMBL" id="VDH02639.1"/>
    </source>
</evidence>